<feature type="compositionally biased region" description="Low complexity" evidence="1">
    <location>
        <begin position="73"/>
        <end position="87"/>
    </location>
</feature>
<feature type="compositionally biased region" description="Basic and acidic residues" evidence="1">
    <location>
        <begin position="223"/>
        <end position="232"/>
    </location>
</feature>
<dbReference type="PANTHER" id="PTHR34120:SF2">
    <property type="entry name" value="OS01G0860900 PROTEIN"/>
    <property type="match status" value="1"/>
</dbReference>
<organism evidence="2 3">
    <name type="scientific">Protea cynaroides</name>
    <dbReference type="NCBI Taxonomy" id="273540"/>
    <lineage>
        <taxon>Eukaryota</taxon>
        <taxon>Viridiplantae</taxon>
        <taxon>Streptophyta</taxon>
        <taxon>Embryophyta</taxon>
        <taxon>Tracheophyta</taxon>
        <taxon>Spermatophyta</taxon>
        <taxon>Magnoliopsida</taxon>
        <taxon>Proteales</taxon>
        <taxon>Proteaceae</taxon>
        <taxon>Protea</taxon>
    </lineage>
</organism>
<feature type="region of interest" description="Disordered" evidence="1">
    <location>
        <begin position="202"/>
        <end position="232"/>
    </location>
</feature>
<reference evidence="2" key="1">
    <citation type="journal article" date="2023" name="Plant J.">
        <title>The genome of the king protea, Protea cynaroides.</title>
        <authorList>
            <person name="Chang J."/>
            <person name="Duong T.A."/>
            <person name="Schoeman C."/>
            <person name="Ma X."/>
            <person name="Roodt D."/>
            <person name="Barker N."/>
            <person name="Li Z."/>
            <person name="Van de Peer Y."/>
            <person name="Mizrachi E."/>
        </authorList>
    </citation>
    <scope>NUCLEOTIDE SEQUENCE</scope>
    <source>
        <tissue evidence="2">Young leaves</tissue>
    </source>
</reference>
<keyword evidence="3" id="KW-1185">Reference proteome</keyword>
<evidence type="ECO:0000313" key="3">
    <source>
        <dbReference type="Proteomes" id="UP001141806"/>
    </source>
</evidence>
<comment type="caution">
    <text evidence="2">The sequence shown here is derived from an EMBL/GenBank/DDBJ whole genome shotgun (WGS) entry which is preliminary data.</text>
</comment>
<dbReference type="Proteomes" id="UP001141806">
    <property type="component" value="Unassembled WGS sequence"/>
</dbReference>
<dbReference type="OrthoDB" id="696504at2759"/>
<feature type="compositionally biased region" description="Basic and acidic residues" evidence="1">
    <location>
        <begin position="23"/>
        <end position="38"/>
    </location>
</feature>
<sequence>MPPVDLETLVCGGDRKIACEIVIGDHHSPPDKPDHPEPPPDFPGESFQLRKVEELDWFDRNALYERKESHKGNANPSNNSNSISTSQRSRRGCRPARAPFFFKKPSRVEKSLAETEPSSPKVSCIGRIRSKKDKNRRCPSSRRPTETTPAEADTSNSKPEKKTGFWVNLKSIILNCQNGQAVDIEEPPKDSPSLATLPRWSFAERAPKIPANEPSGEPTGLGEMKRFTSGRRSETWANGIDLDSEDPVVVVVESDSPERRHNIFRRRVVDPPKKIDCVRDWQCVGPSSV</sequence>
<dbReference type="EMBL" id="JAMYWD010000005">
    <property type="protein sequence ID" value="KAJ4972329.1"/>
    <property type="molecule type" value="Genomic_DNA"/>
</dbReference>
<protein>
    <submittedName>
        <fullName evidence="2">Uncharacterized protein</fullName>
    </submittedName>
</protein>
<name>A0A9Q0QUL9_9MAGN</name>
<feature type="compositionally biased region" description="Basic residues" evidence="1">
    <location>
        <begin position="128"/>
        <end position="140"/>
    </location>
</feature>
<evidence type="ECO:0000313" key="2">
    <source>
        <dbReference type="EMBL" id="KAJ4972329.1"/>
    </source>
</evidence>
<evidence type="ECO:0000256" key="1">
    <source>
        <dbReference type="SAM" id="MobiDB-lite"/>
    </source>
</evidence>
<gene>
    <name evidence="2" type="ORF">NE237_005428</name>
</gene>
<dbReference type="PANTHER" id="PTHR34120">
    <property type="entry name" value="EXPRESSED PROTEIN"/>
    <property type="match status" value="1"/>
</dbReference>
<feature type="region of interest" description="Disordered" evidence="1">
    <location>
        <begin position="66"/>
        <end position="162"/>
    </location>
</feature>
<feature type="region of interest" description="Disordered" evidence="1">
    <location>
        <begin position="23"/>
        <end position="46"/>
    </location>
</feature>
<accession>A0A9Q0QUL9</accession>
<dbReference type="AlphaFoldDB" id="A0A9Q0QUL9"/>
<proteinExistence type="predicted"/>